<proteinExistence type="predicted"/>
<evidence type="ECO:0000313" key="1">
    <source>
        <dbReference type="EMBL" id="JAE07778.1"/>
    </source>
</evidence>
<reference evidence="1" key="2">
    <citation type="journal article" date="2015" name="Data Brief">
        <title>Shoot transcriptome of the giant reed, Arundo donax.</title>
        <authorList>
            <person name="Barrero R.A."/>
            <person name="Guerrero F.D."/>
            <person name="Moolhuijzen P."/>
            <person name="Goolsby J.A."/>
            <person name="Tidwell J."/>
            <person name="Bellgard S.E."/>
            <person name="Bellgard M.I."/>
        </authorList>
    </citation>
    <scope>NUCLEOTIDE SEQUENCE</scope>
    <source>
        <tissue evidence="1">Shoot tissue taken approximately 20 cm above the soil surface</tissue>
    </source>
</reference>
<sequence length="26" mass="2968">MQGDKGTADKLTFLIPYISLHYVTQK</sequence>
<dbReference type="EMBL" id="GBRH01190118">
    <property type="protein sequence ID" value="JAE07778.1"/>
    <property type="molecule type" value="Transcribed_RNA"/>
</dbReference>
<accession>A0A0A9FHM6</accession>
<dbReference type="AlphaFoldDB" id="A0A0A9FHM6"/>
<reference evidence="1" key="1">
    <citation type="submission" date="2014-09" db="EMBL/GenBank/DDBJ databases">
        <authorList>
            <person name="Magalhaes I.L.F."/>
            <person name="Oliveira U."/>
            <person name="Santos F.R."/>
            <person name="Vidigal T.H.D.A."/>
            <person name="Brescovit A.D."/>
            <person name="Santos A.J."/>
        </authorList>
    </citation>
    <scope>NUCLEOTIDE SEQUENCE</scope>
    <source>
        <tissue evidence="1">Shoot tissue taken approximately 20 cm above the soil surface</tissue>
    </source>
</reference>
<protein>
    <submittedName>
        <fullName evidence="1">Uncharacterized protein</fullName>
    </submittedName>
</protein>
<organism evidence="1">
    <name type="scientific">Arundo donax</name>
    <name type="common">Giant reed</name>
    <name type="synonym">Donax arundinaceus</name>
    <dbReference type="NCBI Taxonomy" id="35708"/>
    <lineage>
        <taxon>Eukaryota</taxon>
        <taxon>Viridiplantae</taxon>
        <taxon>Streptophyta</taxon>
        <taxon>Embryophyta</taxon>
        <taxon>Tracheophyta</taxon>
        <taxon>Spermatophyta</taxon>
        <taxon>Magnoliopsida</taxon>
        <taxon>Liliopsida</taxon>
        <taxon>Poales</taxon>
        <taxon>Poaceae</taxon>
        <taxon>PACMAD clade</taxon>
        <taxon>Arundinoideae</taxon>
        <taxon>Arundineae</taxon>
        <taxon>Arundo</taxon>
    </lineage>
</organism>
<name>A0A0A9FHM6_ARUDO</name>